<sequence>MHGRPPIYVIQFCWRQLKVQLDANFLVDEIDEHFDFILKRYTVFTWMLCKHGLRHCVLSNVLTAPVAVWDDIIESEPFSVTYQHSGDSRWGVLCYFFGDVYASTPSPPLDRNSTNDGYELEQPN</sequence>
<protein>
    <submittedName>
        <fullName evidence="2">NIMA-related kinase 2</fullName>
    </submittedName>
</protein>
<dbReference type="AlphaFoldDB" id="A0A5A7RDU9"/>
<name>A0A5A7RDU9_STRAF</name>
<gene>
    <name evidence="2" type="ORF">STAS_32390</name>
</gene>
<evidence type="ECO:0000256" key="1">
    <source>
        <dbReference type="SAM" id="MobiDB-lite"/>
    </source>
</evidence>
<keyword evidence="2" id="KW-0808">Transferase</keyword>
<accession>A0A5A7RDU9</accession>
<evidence type="ECO:0000313" key="2">
    <source>
        <dbReference type="EMBL" id="GER54767.1"/>
    </source>
</evidence>
<proteinExistence type="predicted"/>
<comment type="caution">
    <text evidence="2">The sequence shown here is derived from an EMBL/GenBank/DDBJ whole genome shotgun (WGS) entry which is preliminary data.</text>
</comment>
<feature type="region of interest" description="Disordered" evidence="1">
    <location>
        <begin position="104"/>
        <end position="124"/>
    </location>
</feature>
<dbReference type="GO" id="GO:0016301">
    <property type="term" value="F:kinase activity"/>
    <property type="evidence" value="ECO:0007669"/>
    <property type="project" value="UniProtKB-KW"/>
</dbReference>
<dbReference type="EMBL" id="BKCP01011514">
    <property type="protein sequence ID" value="GER54767.1"/>
    <property type="molecule type" value="Genomic_DNA"/>
</dbReference>
<reference evidence="3" key="1">
    <citation type="journal article" date="2019" name="Curr. Biol.">
        <title>Genome Sequence of Striga asiatica Provides Insight into the Evolution of Plant Parasitism.</title>
        <authorList>
            <person name="Yoshida S."/>
            <person name="Kim S."/>
            <person name="Wafula E.K."/>
            <person name="Tanskanen J."/>
            <person name="Kim Y.M."/>
            <person name="Honaas L."/>
            <person name="Yang Z."/>
            <person name="Spallek T."/>
            <person name="Conn C.E."/>
            <person name="Ichihashi Y."/>
            <person name="Cheong K."/>
            <person name="Cui S."/>
            <person name="Der J.P."/>
            <person name="Gundlach H."/>
            <person name="Jiao Y."/>
            <person name="Hori C."/>
            <person name="Ishida J.K."/>
            <person name="Kasahara H."/>
            <person name="Kiba T."/>
            <person name="Kim M.S."/>
            <person name="Koo N."/>
            <person name="Laohavisit A."/>
            <person name="Lee Y.H."/>
            <person name="Lumba S."/>
            <person name="McCourt P."/>
            <person name="Mortimer J.C."/>
            <person name="Mutuku J.M."/>
            <person name="Nomura T."/>
            <person name="Sasaki-Sekimoto Y."/>
            <person name="Seto Y."/>
            <person name="Wang Y."/>
            <person name="Wakatake T."/>
            <person name="Sakakibara H."/>
            <person name="Demura T."/>
            <person name="Yamaguchi S."/>
            <person name="Yoneyama K."/>
            <person name="Manabe R.I."/>
            <person name="Nelson D.C."/>
            <person name="Schulman A.H."/>
            <person name="Timko M.P."/>
            <person name="dePamphilis C.W."/>
            <person name="Choi D."/>
            <person name="Shirasu K."/>
        </authorList>
    </citation>
    <scope>NUCLEOTIDE SEQUENCE [LARGE SCALE GENOMIC DNA]</scope>
    <source>
        <strain evidence="3">cv. UVA1</strain>
    </source>
</reference>
<keyword evidence="3" id="KW-1185">Reference proteome</keyword>
<keyword evidence="2" id="KW-0418">Kinase</keyword>
<organism evidence="2 3">
    <name type="scientific">Striga asiatica</name>
    <name type="common">Asiatic witchweed</name>
    <name type="synonym">Buchnera asiatica</name>
    <dbReference type="NCBI Taxonomy" id="4170"/>
    <lineage>
        <taxon>Eukaryota</taxon>
        <taxon>Viridiplantae</taxon>
        <taxon>Streptophyta</taxon>
        <taxon>Embryophyta</taxon>
        <taxon>Tracheophyta</taxon>
        <taxon>Spermatophyta</taxon>
        <taxon>Magnoliopsida</taxon>
        <taxon>eudicotyledons</taxon>
        <taxon>Gunneridae</taxon>
        <taxon>Pentapetalae</taxon>
        <taxon>asterids</taxon>
        <taxon>lamiids</taxon>
        <taxon>Lamiales</taxon>
        <taxon>Orobanchaceae</taxon>
        <taxon>Buchnereae</taxon>
        <taxon>Striga</taxon>
    </lineage>
</organism>
<evidence type="ECO:0000313" key="3">
    <source>
        <dbReference type="Proteomes" id="UP000325081"/>
    </source>
</evidence>
<dbReference type="Proteomes" id="UP000325081">
    <property type="component" value="Unassembled WGS sequence"/>
</dbReference>